<evidence type="ECO:0000313" key="2">
    <source>
        <dbReference type="Proteomes" id="UP000245626"/>
    </source>
</evidence>
<organism evidence="1 2">
    <name type="scientific">Violaceomyces palustris</name>
    <dbReference type="NCBI Taxonomy" id="1673888"/>
    <lineage>
        <taxon>Eukaryota</taxon>
        <taxon>Fungi</taxon>
        <taxon>Dikarya</taxon>
        <taxon>Basidiomycota</taxon>
        <taxon>Ustilaginomycotina</taxon>
        <taxon>Ustilaginomycetes</taxon>
        <taxon>Violaceomycetales</taxon>
        <taxon>Violaceomycetaceae</taxon>
        <taxon>Violaceomyces</taxon>
    </lineage>
</organism>
<evidence type="ECO:0000313" key="1">
    <source>
        <dbReference type="EMBL" id="PWN46729.1"/>
    </source>
</evidence>
<accession>A0ACD0NLQ3</accession>
<keyword evidence="2" id="KW-1185">Reference proteome</keyword>
<proteinExistence type="predicted"/>
<dbReference type="EMBL" id="KZ820749">
    <property type="protein sequence ID" value="PWN46729.1"/>
    <property type="molecule type" value="Genomic_DNA"/>
</dbReference>
<reference evidence="1 2" key="1">
    <citation type="journal article" date="2018" name="Mol. Biol. Evol.">
        <title>Broad Genomic Sampling Reveals a Smut Pathogenic Ancestry of the Fungal Clade Ustilaginomycotina.</title>
        <authorList>
            <person name="Kijpornyongpan T."/>
            <person name="Mondo S.J."/>
            <person name="Barry K."/>
            <person name="Sandor L."/>
            <person name="Lee J."/>
            <person name="Lipzen A."/>
            <person name="Pangilinan J."/>
            <person name="LaButti K."/>
            <person name="Hainaut M."/>
            <person name="Henrissat B."/>
            <person name="Grigoriev I.V."/>
            <person name="Spatafora J.W."/>
            <person name="Aime M.C."/>
        </authorList>
    </citation>
    <scope>NUCLEOTIDE SEQUENCE [LARGE SCALE GENOMIC DNA]</scope>
    <source>
        <strain evidence="1 2">SA 807</strain>
    </source>
</reference>
<sequence length="569" mass="62489">MMDEALSSTSPVPDVAFGDYLAEVNLAMRALEISRDPTAGFEVQFLRQISRNLEKVAQRRIRVISNAGALNPKGLAEKISDLCKEKGLDLKIAYTGGDNILPTFQELQASGEIFGHLEDGRAFDVKKDKILSANAYLGAWPIVEALEAGADIIITGRCTDASPVIAAAAWWHGWSRSADYDKLAQALLAGHAIECGGYVTGGNCGAFKPYLETGNYFNLSPPVAEISHDGDVIITKIDSCNGWVNVDTVTHQILYEIQGNIYLNPDVTADIHNISVVEAGENRVRISGVKGYPPPHTTKIAICSVGGYQAEYHTFATGPDVDEKKAAKLEFIRKTVPDLDQRFTTFEIQQFGVPQENPRNENLASVFFRIFAQGPTLDSFRLEPTSQPDLKSIINQEGLGCYNGMYPNLDFRLSTPKPYAVYWPGLMDARPLKQWYELLKPKREIDAGETTKDRVLVTNPPGTVEAMKSEDYDSGEGPHGPIPTEAIQNLGPTKSVPLGTVTLARSGDKGGNANVGFYVRNADEYDWLRKTLNKATFRSMMAEEDIGAKVERVEFPGLLAVHFLCHDIL</sequence>
<protein>
    <submittedName>
        <fullName evidence="1">DUF1446-domain-containing protein</fullName>
    </submittedName>
</protein>
<gene>
    <name evidence="1" type="ORF">IE53DRAFT_365205</name>
</gene>
<dbReference type="Proteomes" id="UP000245626">
    <property type="component" value="Unassembled WGS sequence"/>
</dbReference>
<name>A0ACD0NLQ3_9BASI</name>
<feature type="non-terminal residue" evidence="1">
    <location>
        <position position="569"/>
    </location>
</feature>